<dbReference type="AlphaFoldDB" id="A0A1B6HM52"/>
<dbReference type="GO" id="GO:0000064">
    <property type="term" value="F:L-ornithine transmembrane transporter activity"/>
    <property type="evidence" value="ECO:0007669"/>
    <property type="project" value="TreeGrafter"/>
</dbReference>
<dbReference type="GO" id="GO:0015189">
    <property type="term" value="F:L-lysine transmembrane transporter activity"/>
    <property type="evidence" value="ECO:0007669"/>
    <property type="project" value="TreeGrafter"/>
</dbReference>
<keyword evidence="4 5" id="KW-0472">Membrane</keyword>
<evidence type="ECO:0000256" key="5">
    <source>
        <dbReference type="SAM" id="Phobius"/>
    </source>
</evidence>
<dbReference type="Pfam" id="PF13906">
    <property type="entry name" value="AA_permease_C"/>
    <property type="match status" value="1"/>
</dbReference>
<feature type="transmembrane region" description="Helical" evidence="5">
    <location>
        <begin position="94"/>
        <end position="117"/>
    </location>
</feature>
<feature type="transmembrane region" description="Helical" evidence="5">
    <location>
        <begin position="129"/>
        <end position="147"/>
    </location>
</feature>
<feature type="transmembrane region" description="Helical" evidence="5">
    <location>
        <begin position="265"/>
        <end position="294"/>
    </location>
</feature>
<name>A0A1B6HM52_9HEMI</name>
<accession>A0A1B6HM52</accession>
<dbReference type="InterPro" id="IPR002293">
    <property type="entry name" value="AA/rel_permease1"/>
</dbReference>
<feature type="transmembrane region" description="Helical" evidence="5">
    <location>
        <begin position="546"/>
        <end position="563"/>
    </location>
</feature>
<feature type="transmembrane region" description="Helical" evidence="5">
    <location>
        <begin position="182"/>
        <end position="206"/>
    </location>
</feature>
<keyword evidence="3 5" id="KW-1133">Transmembrane helix</keyword>
<dbReference type="InterPro" id="IPR029485">
    <property type="entry name" value="CAT_C"/>
</dbReference>
<feature type="transmembrane region" description="Helical" evidence="5">
    <location>
        <begin position="449"/>
        <end position="472"/>
    </location>
</feature>
<dbReference type="GO" id="GO:0061459">
    <property type="term" value="F:L-arginine transmembrane transporter activity"/>
    <property type="evidence" value="ECO:0007669"/>
    <property type="project" value="TreeGrafter"/>
</dbReference>
<dbReference type="PANTHER" id="PTHR43243">
    <property type="entry name" value="INNER MEMBRANE TRANSPORTER YGJI-RELATED"/>
    <property type="match status" value="1"/>
</dbReference>
<evidence type="ECO:0000313" key="7">
    <source>
        <dbReference type="EMBL" id="JAS75777.1"/>
    </source>
</evidence>
<feature type="transmembrane region" description="Helical" evidence="5">
    <location>
        <begin position="153"/>
        <end position="175"/>
    </location>
</feature>
<dbReference type="Gene3D" id="1.20.1740.10">
    <property type="entry name" value="Amino acid/polyamine transporter I"/>
    <property type="match status" value="1"/>
</dbReference>
<dbReference type="PIRSF" id="PIRSF006060">
    <property type="entry name" value="AA_transporter"/>
    <property type="match status" value="1"/>
</dbReference>
<feature type="transmembrane region" description="Helical" evidence="5">
    <location>
        <begin position="366"/>
        <end position="385"/>
    </location>
</feature>
<feature type="transmembrane region" description="Helical" evidence="5">
    <location>
        <begin position="520"/>
        <end position="540"/>
    </location>
</feature>
<feature type="transmembrane region" description="Helical" evidence="5">
    <location>
        <begin position="314"/>
        <end position="336"/>
    </location>
</feature>
<feature type="transmembrane region" description="Helical" evidence="5">
    <location>
        <begin position="230"/>
        <end position="253"/>
    </location>
</feature>
<dbReference type="EMBL" id="GECU01020064">
    <property type="protein sequence ID" value="JAS87642.1"/>
    <property type="molecule type" value="Transcribed_RNA"/>
</dbReference>
<comment type="subcellular location">
    <subcellularLocation>
        <location evidence="1">Membrane</location>
        <topology evidence="1">Multi-pass membrane protein</topology>
    </subcellularLocation>
</comment>
<organism evidence="7">
    <name type="scientific">Homalodisca liturata</name>
    <dbReference type="NCBI Taxonomy" id="320908"/>
    <lineage>
        <taxon>Eukaryota</taxon>
        <taxon>Metazoa</taxon>
        <taxon>Ecdysozoa</taxon>
        <taxon>Arthropoda</taxon>
        <taxon>Hexapoda</taxon>
        <taxon>Insecta</taxon>
        <taxon>Pterygota</taxon>
        <taxon>Neoptera</taxon>
        <taxon>Paraneoptera</taxon>
        <taxon>Hemiptera</taxon>
        <taxon>Auchenorrhyncha</taxon>
        <taxon>Membracoidea</taxon>
        <taxon>Cicadellidae</taxon>
        <taxon>Cicadellinae</taxon>
        <taxon>Proconiini</taxon>
        <taxon>Homalodisca</taxon>
    </lineage>
</organism>
<dbReference type="EMBL" id="GECU01031929">
    <property type="protein sequence ID" value="JAS75777.1"/>
    <property type="molecule type" value="Transcribed_RNA"/>
</dbReference>
<dbReference type="PANTHER" id="PTHR43243:SF105">
    <property type="entry name" value="CATIONIC AMINO ACID TRANSPORTER C-TERMINAL DOMAIN-CONTAINING PROTEIN"/>
    <property type="match status" value="1"/>
</dbReference>
<dbReference type="FunFam" id="1.20.1740.10:FF:000010">
    <property type="entry name" value="probable cationic amino acid transporter"/>
    <property type="match status" value="1"/>
</dbReference>
<gene>
    <name evidence="8" type="ORF">g.53411</name>
    <name evidence="9" type="ORF">g.53415</name>
    <name evidence="7" type="ORF">g.53421</name>
</gene>
<evidence type="ECO:0000256" key="4">
    <source>
        <dbReference type="ARBA" id="ARBA00023136"/>
    </source>
</evidence>
<evidence type="ECO:0000256" key="2">
    <source>
        <dbReference type="ARBA" id="ARBA00022692"/>
    </source>
</evidence>
<evidence type="ECO:0000256" key="1">
    <source>
        <dbReference type="ARBA" id="ARBA00004141"/>
    </source>
</evidence>
<keyword evidence="2 5" id="KW-0812">Transmembrane</keyword>
<feature type="domain" description="Cationic amino acid transporter C-terminal" evidence="6">
    <location>
        <begin position="515"/>
        <end position="565"/>
    </location>
</feature>
<feature type="transmembrane region" description="Helical" evidence="5">
    <location>
        <begin position="484"/>
        <end position="508"/>
    </location>
</feature>
<evidence type="ECO:0000259" key="6">
    <source>
        <dbReference type="Pfam" id="PF13906"/>
    </source>
</evidence>
<dbReference type="EMBL" id="GECU01031313">
    <property type="protein sequence ID" value="JAS76393.1"/>
    <property type="molecule type" value="Transcribed_RNA"/>
</dbReference>
<evidence type="ECO:0000313" key="9">
    <source>
        <dbReference type="EMBL" id="JAS87642.1"/>
    </source>
</evidence>
<protein>
    <recommendedName>
        <fullName evidence="6">Cationic amino acid transporter C-terminal domain-containing protein</fullName>
    </recommendedName>
</protein>
<proteinExistence type="predicted"/>
<evidence type="ECO:0000313" key="8">
    <source>
        <dbReference type="EMBL" id="JAS76393.1"/>
    </source>
</evidence>
<feature type="transmembrane region" description="Helical" evidence="5">
    <location>
        <begin position="391"/>
        <end position="410"/>
    </location>
</feature>
<dbReference type="GO" id="GO:0097638">
    <property type="term" value="P:L-arginine import across plasma membrane"/>
    <property type="evidence" value="ECO:0007669"/>
    <property type="project" value="TreeGrafter"/>
</dbReference>
<feature type="transmembrane region" description="Helical" evidence="5">
    <location>
        <begin position="60"/>
        <end position="82"/>
    </location>
</feature>
<evidence type="ECO:0000256" key="3">
    <source>
        <dbReference type="ARBA" id="ARBA00022989"/>
    </source>
</evidence>
<dbReference type="GO" id="GO:0005886">
    <property type="term" value="C:plasma membrane"/>
    <property type="evidence" value="ECO:0007669"/>
    <property type="project" value="TreeGrafter"/>
</dbReference>
<reference evidence="7" key="1">
    <citation type="submission" date="2015-11" db="EMBL/GenBank/DDBJ databases">
        <title>De novo transcriptome assembly of four potential Pierce s Disease insect vectors from Arizona vineyards.</title>
        <authorList>
            <person name="Tassone E.E."/>
        </authorList>
    </citation>
    <scope>NUCLEOTIDE SEQUENCE</scope>
</reference>
<dbReference type="Pfam" id="PF13520">
    <property type="entry name" value="AA_permease_2"/>
    <property type="match status" value="1"/>
</dbReference>
<feature type="transmembrane region" description="Helical" evidence="5">
    <location>
        <begin position="26"/>
        <end position="48"/>
    </location>
</feature>
<sequence>MGLGHALSRRKALDTVEGEQSELGKVLSTVDLIALGVGSTLGVGVYVLPGIVSRDIAGPGVVLSFLYAAIVSVLAGLCYAEFGARVPKAGSAYIYSYVTIGEFVAYIIGWNLIIEYVIAGASVARGVSLYLDSLFGNAMANYFRSIYAMDVPFLSGYIDFFAFSIAVLVSVFLAVGVKESLLLNNLLTTVNCTVVVFVIIIGSLYADFMNWEIPSSNVPLGSGEGGFLPYGWLGTLRGASTCFYGFVGFDVIATSGEETRNPRRAIPVSIIVSLLIIFLAYFGVSSVLTLMWPYYLQDVGAPLPHVFTELGLDWAKWVVTIGGLFGLSASLFGGMFPLPRVVYAMSQDGLLFEFLSRVHPRFKTPFVGTIFSGILTGTMAAIFNLKDLVDLMSMATLVCYTIVAMSVLILRYRTEGERDLEERFTSESESSPLLRTPSLKKHRFYLRKFPFANIEFSVYILTLLCGLLAYTLVCMQNADSELTVSPYITFTLLLLIILILVLFAGIPFDSTATTFQMPGLPLTPTLSIFANIYLMCLMELSTWYSFSIWLAAGLVIYFGYGLRHSTENQGQHRTLPKVEYERLQQSEQSQSGETSAAQRVIKAQDAGTQEVHLGITYVH</sequence>